<evidence type="ECO:0000313" key="4">
    <source>
        <dbReference type="Proteomes" id="UP001501353"/>
    </source>
</evidence>
<feature type="compositionally biased region" description="Pro residues" evidence="1">
    <location>
        <begin position="139"/>
        <end position="152"/>
    </location>
</feature>
<feature type="compositionally biased region" description="Basic and acidic residues" evidence="1">
    <location>
        <begin position="64"/>
        <end position="76"/>
    </location>
</feature>
<keyword evidence="2" id="KW-0732">Signal</keyword>
<evidence type="ECO:0008006" key="5">
    <source>
        <dbReference type="Google" id="ProtNLM"/>
    </source>
</evidence>
<feature type="compositionally biased region" description="Polar residues" evidence="1">
    <location>
        <begin position="82"/>
        <end position="93"/>
    </location>
</feature>
<gene>
    <name evidence="3" type="ORF">GCM10022212_05010</name>
</gene>
<feature type="chain" id="PRO_5046886665" description="DUF2782 domain-containing protein" evidence="2">
    <location>
        <begin position="37"/>
        <end position="152"/>
    </location>
</feature>
<keyword evidence="4" id="KW-1185">Reference proteome</keyword>
<dbReference type="Proteomes" id="UP001501353">
    <property type="component" value="Unassembled WGS sequence"/>
</dbReference>
<reference evidence="4" key="1">
    <citation type="journal article" date="2019" name="Int. J. Syst. Evol. Microbiol.">
        <title>The Global Catalogue of Microorganisms (GCM) 10K type strain sequencing project: providing services to taxonomists for standard genome sequencing and annotation.</title>
        <authorList>
            <consortium name="The Broad Institute Genomics Platform"/>
            <consortium name="The Broad Institute Genome Sequencing Center for Infectious Disease"/>
            <person name="Wu L."/>
            <person name="Ma J."/>
        </authorList>
    </citation>
    <scope>NUCLEOTIDE SEQUENCE [LARGE SCALE GENOMIC DNA]</scope>
    <source>
        <strain evidence="4">JCM 16673</strain>
    </source>
</reference>
<sequence>MRLTFRQASTIMRTSTIWPLFILCVAATATPILVQAQTGKDAPPPPNLQKLEEGAAPDSTVRPSDSRGKTTQKREQGVVTEVQVQSGKSNYRVKQSAGPGNAAPGDAQSNAVRPPQWTVKEFDWGGKKQVKPGEQVPDAPAPPLPPAPPAKK</sequence>
<evidence type="ECO:0000256" key="1">
    <source>
        <dbReference type="SAM" id="MobiDB-lite"/>
    </source>
</evidence>
<feature type="region of interest" description="Disordered" evidence="1">
    <location>
        <begin position="37"/>
        <end position="152"/>
    </location>
</feature>
<organism evidence="3 4">
    <name type="scientific">Actimicrobium antarcticum</name>
    <dbReference type="NCBI Taxonomy" id="1051899"/>
    <lineage>
        <taxon>Bacteria</taxon>
        <taxon>Pseudomonadati</taxon>
        <taxon>Pseudomonadota</taxon>
        <taxon>Betaproteobacteria</taxon>
        <taxon>Burkholderiales</taxon>
        <taxon>Oxalobacteraceae</taxon>
        <taxon>Actimicrobium</taxon>
    </lineage>
</organism>
<comment type="caution">
    <text evidence="3">The sequence shown here is derived from an EMBL/GenBank/DDBJ whole genome shotgun (WGS) entry which is preliminary data.</text>
</comment>
<dbReference type="EMBL" id="BAAAZE010000003">
    <property type="protein sequence ID" value="GAA4013858.1"/>
    <property type="molecule type" value="Genomic_DNA"/>
</dbReference>
<name>A0ABP7SNA2_9BURK</name>
<accession>A0ABP7SNA2</accession>
<evidence type="ECO:0000313" key="3">
    <source>
        <dbReference type="EMBL" id="GAA4013858.1"/>
    </source>
</evidence>
<protein>
    <recommendedName>
        <fullName evidence="5">DUF2782 domain-containing protein</fullName>
    </recommendedName>
</protein>
<evidence type="ECO:0000256" key="2">
    <source>
        <dbReference type="SAM" id="SignalP"/>
    </source>
</evidence>
<proteinExistence type="predicted"/>
<feature type="signal peptide" evidence="2">
    <location>
        <begin position="1"/>
        <end position="36"/>
    </location>
</feature>